<evidence type="ECO:0000313" key="3">
    <source>
        <dbReference type="Proteomes" id="UP001253463"/>
    </source>
</evidence>
<dbReference type="RefSeq" id="WP_353975611.1">
    <property type="nucleotide sequence ID" value="NZ_JBEWCK010000005.1"/>
</dbReference>
<feature type="transmembrane region" description="Helical" evidence="1">
    <location>
        <begin position="57"/>
        <end position="78"/>
    </location>
</feature>
<dbReference type="AlphaFoldDB" id="A0AAI9CTR8"/>
<gene>
    <name evidence="2" type="ORF">RZY48_001891</name>
</gene>
<sequence>MDQVQVSTDTQKGISKTDLACAAALTTIFTNLMQTYAKQLPHDDPSFLFALLTESNIAAMASIVTVVLTWLLSIVRGWRSKRHKKMRFDDKLAHLDYCIRKEDDENKKQKLQQLRSELIEKEVQETLNQ</sequence>
<organism evidence="2 3">
    <name type="scientific">Vibrio navarrensis</name>
    <dbReference type="NCBI Taxonomy" id="29495"/>
    <lineage>
        <taxon>Bacteria</taxon>
        <taxon>Pseudomonadati</taxon>
        <taxon>Pseudomonadota</taxon>
        <taxon>Gammaproteobacteria</taxon>
        <taxon>Vibrionales</taxon>
        <taxon>Vibrionaceae</taxon>
        <taxon>Vibrio</taxon>
    </lineage>
</organism>
<protein>
    <submittedName>
        <fullName evidence="2">Uncharacterized protein</fullName>
    </submittedName>
</protein>
<keyword evidence="1" id="KW-1133">Transmembrane helix</keyword>
<keyword evidence="1" id="KW-0812">Transmembrane</keyword>
<feature type="transmembrane region" description="Helical" evidence="1">
    <location>
        <begin position="19"/>
        <end position="37"/>
    </location>
</feature>
<dbReference type="EMBL" id="ABNSCA010000004">
    <property type="protein sequence ID" value="ELN6932500.1"/>
    <property type="molecule type" value="Genomic_DNA"/>
</dbReference>
<comment type="caution">
    <text evidence="2">The sequence shown here is derived from an EMBL/GenBank/DDBJ whole genome shotgun (WGS) entry which is preliminary data.</text>
</comment>
<name>A0AAI9CTR8_9VIBR</name>
<reference evidence="2" key="1">
    <citation type="submission" date="2023-10" db="EMBL/GenBank/DDBJ databases">
        <authorList>
            <consortium name="PulseNet: The National Subtyping Network for Foodborne Disease Surveillance"/>
        </authorList>
    </citation>
    <scope>NUCLEOTIDE SEQUENCE</scope>
    <source>
        <strain evidence="2">PNUSAV004886</strain>
    </source>
</reference>
<evidence type="ECO:0000256" key="1">
    <source>
        <dbReference type="SAM" id="Phobius"/>
    </source>
</evidence>
<keyword evidence="1" id="KW-0472">Membrane</keyword>
<accession>A0AAI9CTR8</accession>
<dbReference type="Proteomes" id="UP001253463">
    <property type="component" value="Unassembled WGS sequence"/>
</dbReference>
<evidence type="ECO:0000313" key="2">
    <source>
        <dbReference type="EMBL" id="ELN6932500.1"/>
    </source>
</evidence>
<proteinExistence type="predicted"/>